<accession>A0A919KDH9</accession>
<gene>
    <name evidence="1" type="ORF">GCM10018980_52030</name>
</gene>
<name>A0A919KDH9_9ACTN</name>
<proteinExistence type="predicted"/>
<protein>
    <submittedName>
        <fullName evidence="1">Uncharacterized protein</fullName>
    </submittedName>
</protein>
<evidence type="ECO:0000313" key="2">
    <source>
        <dbReference type="Proteomes" id="UP000619355"/>
    </source>
</evidence>
<evidence type="ECO:0000313" key="1">
    <source>
        <dbReference type="EMBL" id="GHG62241.1"/>
    </source>
</evidence>
<organism evidence="1 2">
    <name type="scientific">Streptomyces capoamus</name>
    <dbReference type="NCBI Taxonomy" id="68183"/>
    <lineage>
        <taxon>Bacteria</taxon>
        <taxon>Bacillati</taxon>
        <taxon>Actinomycetota</taxon>
        <taxon>Actinomycetes</taxon>
        <taxon>Kitasatosporales</taxon>
        <taxon>Streptomycetaceae</taxon>
        <taxon>Streptomyces</taxon>
    </lineage>
</organism>
<comment type="caution">
    <text evidence="1">The sequence shown here is derived from an EMBL/GenBank/DDBJ whole genome shotgun (WGS) entry which is preliminary data.</text>
</comment>
<sequence>MARRPTALLIPSPWSGDEFDPAPRSYWVWFWLYKHTRRLRHRLGLHDYEYVYALHGRRCTWCGKTEGA</sequence>
<keyword evidence="2" id="KW-1185">Reference proteome</keyword>
<dbReference type="EMBL" id="BNBF01000017">
    <property type="protein sequence ID" value="GHG62241.1"/>
    <property type="molecule type" value="Genomic_DNA"/>
</dbReference>
<dbReference type="Proteomes" id="UP000619355">
    <property type="component" value="Unassembled WGS sequence"/>
</dbReference>
<dbReference type="RefSeq" id="WP_189984634.1">
    <property type="nucleotide sequence ID" value="NZ_BNBF01000017.1"/>
</dbReference>
<dbReference type="AlphaFoldDB" id="A0A919KDH9"/>
<reference evidence="2" key="1">
    <citation type="journal article" date="2019" name="Int. J. Syst. Evol. Microbiol.">
        <title>The Global Catalogue of Microorganisms (GCM) 10K type strain sequencing project: providing services to taxonomists for standard genome sequencing and annotation.</title>
        <authorList>
            <consortium name="The Broad Institute Genomics Platform"/>
            <consortium name="The Broad Institute Genome Sequencing Center for Infectious Disease"/>
            <person name="Wu L."/>
            <person name="Ma J."/>
        </authorList>
    </citation>
    <scope>NUCLEOTIDE SEQUENCE [LARGE SCALE GENOMIC DNA]</scope>
    <source>
        <strain evidence="2">JCM 4253</strain>
    </source>
</reference>